<feature type="binding site" evidence="14">
    <location>
        <begin position="239"/>
        <end position="241"/>
    </location>
    <ligand>
        <name>4-CDP-2-C-methyl-D-erythritol 2-phosphate</name>
        <dbReference type="ChEBI" id="CHEBI:57919"/>
    </ligand>
</feature>
<evidence type="ECO:0000256" key="8">
    <source>
        <dbReference type="ARBA" id="ARBA00022679"/>
    </source>
</evidence>
<keyword evidence="9 14" id="KW-0548">Nucleotidyltransferase</keyword>
<comment type="similarity">
    <text evidence="6">Belongs to the IspF family.</text>
</comment>
<feature type="binding site" evidence="14">
    <location>
        <position position="373"/>
    </location>
    <ligand>
        <name>4-CDP-2-C-methyl-D-erythritol 2-phosphate</name>
        <dbReference type="ChEBI" id="CHEBI:57919"/>
    </ligand>
</feature>
<accession>A0A3N5BA81</accession>
<evidence type="ECO:0000313" key="16">
    <source>
        <dbReference type="EMBL" id="RPF46558.1"/>
    </source>
</evidence>
<evidence type="ECO:0000256" key="14">
    <source>
        <dbReference type="HAMAP-Rule" id="MF_01520"/>
    </source>
</evidence>
<dbReference type="InterPro" id="IPR020555">
    <property type="entry name" value="MECDP_synthase_CS"/>
</dbReference>
<dbReference type="SUPFAM" id="SSF69765">
    <property type="entry name" value="IpsF-like"/>
    <property type="match status" value="1"/>
</dbReference>
<dbReference type="NCBIfam" id="TIGR00151">
    <property type="entry name" value="ispF"/>
    <property type="match status" value="1"/>
</dbReference>
<reference evidence="16 17" key="1">
    <citation type="submission" date="2018-11" db="EMBL/GenBank/DDBJ databases">
        <title>Genomic Encyclopedia of Type Strains, Phase IV (KMG-IV): sequencing the most valuable type-strain genomes for metagenomic binning, comparative biology and taxonomic classification.</title>
        <authorList>
            <person name="Goeker M."/>
        </authorList>
    </citation>
    <scope>NUCLEOTIDE SEQUENCE [LARGE SCALE GENOMIC DNA]</scope>
    <source>
        <strain evidence="16 17">DSM 102936</strain>
    </source>
</reference>
<feature type="region of interest" description="2-C-methyl-D-erythritol 4-phosphate cytidylyltransferase" evidence="14">
    <location>
        <begin position="1"/>
        <end position="233"/>
    </location>
</feature>
<comment type="similarity">
    <text evidence="7">Belongs to the IspD/TarI cytidylyltransferase family. IspD subfamily.</text>
</comment>
<dbReference type="PROSITE" id="PS01295">
    <property type="entry name" value="ISPD"/>
    <property type="match status" value="1"/>
</dbReference>
<feature type="site" description="Transition state stabilizer" evidence="14">
    <location>
        <position position="16"/>
    </location>
</feature>
<comment type="catalytic activity">
    <reaction evidence="1 14">
        <text>4-CDP-2-C-methyl-D-erythritol 2-phosphate = 2-C-methyl-D-erythritol 2,4-cyclic diphosphate + CMP</text>
        <dbReference type="Rhea" id="RHEA:23864"/>
        <dbReference type="ChEBI" id="CHEBI:57919"/>
        <dbReference type="ChEBI" id="CHEBI:58483"/>
        <dbReference type="ChEBI" id="CHEBI:60377"/>
        <dbReference type="EC" id="4.6.1.12"/>
    </reaction>
</comment>
<dbReference type="HAMAP" id="MF_00108">
    <property type="entry name" value="IspD"/>
    <property type="match status" value="1"/>
</dbReference>
<comment type="pathway">
    <text evidence="5 14">Isoprenoid biosynthesis; isopentenyl diphosphate biosynthesis via DXP pathway; isopentenyl diphosphate from 1-deoxy-D-xylulose 5-phosphate: step 2/6.</text>
</comment>
<dbReference type="PANTHER" id="PTHR43181">
    <property type="entry name" value="2-C-METHYL-D-ERYTHRITOL 2,4-CYCLODIPHOSPHATE SYNTHASE, CHLOROPLASTIC"/>
    <property type="match status" value="1"/>
</dbReference>
<gene>
    <name evidence="14" type="primary">ispDF</name>
    <name evidence="16" type="ORF">EDD75_0795</name>
</gene>
<proteinExistence type="inferred from homology"/>
<keyword evidence="8 14" id="KW-0808">Transferase</keyword>
<dbReference type="Gene3D" id="3.30.1330.50">
    <property type="entry name" value="2-C-methyl-D-erythritol 2,4-cyclodiphosphate synthase"/>
    <property type="match status" value="1"/>
</dbReference>
<dbReference type="InterPro" id="IPR029044">
    <property type="entry name" value="Nucleotide-diphossugar_trans"/>
</dbReference>
<dbReference type="NCBIfam" id="TIGR00453">
    <property type="entry name" value="ispD"/>
    <property type="match status" value="1"/>
</dbReference>
<dbReference type="PROSITE" id="PS01350">
    <property type="entry name" value="ISPF"/>
    <property type="match status" value="1"/>
</dbReference>
<evidence type="ECO:0000256" key="9">
    <source>
        <dbReference type="ARBA" id="ARBA00022695"/>
    </source>
</evidence>
<dbReference type="EC" id="4.6.1.12" evidence="14"/>
<keyword evidence="13 14" id="KW-0511">Multifunctional enzyme</keyword>
<feature type="binding site" evidence="14">
    <location>
        <begin position="287"/>
        <end position="289"/>
    </location>
    <ligand>
        <name>4-CDP-2-C-methyl-D-erythritol 2-phosphate</name>
        <dbReference type="ChEBI" id="CHEBI:57919"/>
    </ligand>
</feature>
<feature type="site" description="Transition state stabilizer" evidence="14">
    <location>
        <position position="364"/>
    </location>
</feature>
<comment type="caution">
    <text evidence="16">The sequence shown here is derived from an EMBL/GenBank/DDBJ whole genome shotgun (WGS) entry which is preliminary data.</text>
</comment>
<dbReference type="UniPathway" id="UPA00056">
    <property type="reaction ID" value="UER00093"/>
</dbReference>
<evidence type="ECO:0000256" key="5">
    <source>
        <dbReference type="ARBA" id="ARBA00004787"/>
    </source>
</evidence>
<protein>
    <recommendedName>
        <fullName evidence="14">Bifunctional enzyme IspD/IspF</fullName>
    </recommendedName>
    <domain>
        <recommendedName>
            <fullName evidence="14">2-C-methyl-D-erythritol 4-phosphate cytidylyltransferase</fullName>
            <ecNumber evidence="14">2.7.7.60</ecNumber>
        </recommendedName>
        <alternativeName>
            <fullName evidence="14">4-diphosphocytidyl-2C-methyl-D-erythritol synthase</fullName>
        </alternativeName>
        <alternativeName>
            <fullName evidence="14">MEP cytidylyltransferase</fullName>
            <shortName evidence="14">MCT</shortName>
        </alternativeName>
    </domain>
    <domain>
        <recommendedName>
            <fullName evidence="14">2-C-methyl-D-erythritol 2,4-cyclodiphosphate synthase</fullName>
            <shortName evidence="14">MECDP-synthase</shortName>
            <shortName evidence="14">MECPP-synthase</shortName>
            <shortName evidence="14">MECPS</shortName>
            <ecNumber evidence="14">4.6.1.12</ecNumber>
        </recommendedName>
    </domain>
</protein>
<dbReference type="Pfam" id="PF01128">
    <property type="entry name" value="IspD"/>
    <property type="match status" value="1"/>
</dbReference>
<dbReference type="Gene3D" id="3.90.550.10">
    <property type="entry name" value="Spore Coat Polysaccharide Biosynthesis Protein SpsA, Chain A"/>
    <property type="match status" value="1"/>
</dbReference>
<dbReference type="EC" id="2.7.7.60" evidence="14"/>
<dbReference type="GO" id="GO:0050518">
    <property type="term" value="F:2-C-methyl-D-erythritol 4-phosphate cytidylyltransferase activity"/>
    <property type="evidence" value="ECO:0007669"/>
    <property type="project" value="UniProtKB-UniRule"/>
</dbReference>
<comment type="similarity">
    <text evidence="14">In the C-terminal section; belongs to the IspF family.</text>
</comment>
<evidence type="ECO:0000256" key="2">
    <source>
        <dbReference type="ARBA" id="ARBA00001282"/>
    </source>
</evidence>
<dbReference type="Pfam" id="PF02542">
    <property type="entry name" value="YgbB"/>
    <property type="match status" value="1"/>
</dbReference>
<feature type="binding site" evidence="14">
    <location>
        <position position="239"/>
    </location>
    <ligand>
        <name>a divalent metal cation</name>
        <dbReference type="ChEBI" id="CHEBI:60240"/>
    </ligand>
</feature>
<feature type="site" description="Positions MEP for the nucleophilic attack" evidence="14">
    <location>
        <position position="212"/>
    </location>
</feature>
<dbReference type="InterPro" id="IPR026596">
    <property type="entry name" value="IspD/F"/>
</dbReference>
<dbReference type="InterPro" id="IPR034683">
    <property type="entry name" value="IspD/TarI"/>
</dbReference>
<evidence type="ECO:0000256" key="4">
    <source>
        <dbReference type="ARBA" id="ARBA00004709"/>
    </source>
</evidence>
<dbReference type="GO" id="GO:0046872">
    <property type="term" value="F:metal ion binding"/>
    <property type="evidence" value="ECO:0007669"/>
    <property type="project" value="UniProtKB-KW"/>
</dbReference>
<feature type="site" description="Transition state stabilizer" evidence="14">
    <location>
        <position position="23"/>
    </location>
</feature>
<dbReference type="OrthoDB" id="9806837at2"/>
<keyword evidence="17" id="KW-1185">Reference proteome</keyword>
<evidence type="ECO:0000256" key="7">
    <source>
        <dbReference type="ARBA" id="ARBA00009789"/>
    </source>
</evidence>
<feature type="binding site" evidence="14">
    <location>
        <begin position="363"/>
        <end position="366"/>
    </location>
    <ligand>
        <name>4-CDP-2-C-methyl-D-erythritol 2-phosphate</name>
        <dbReference type="ChEBI" id="CHEBI:57919"/>
    </ligand>
</feature>
<dbReference type="CDD" id="cd02516">
    <property type="entry name" value="CDP-ME_synthetase"/>
    <property type="match status" value="1"/>
</dbReference>
<evidence type="ECO:0000256" key="13">
    <source>
        <dbReference type="ARBA" id="ARBA00023268"/>
    </source>
</evidence>
<evidence type="ECO:0000256" key="3">
    <source>
        <dbReference type="ARBA" id="ARBA00001968"/>
    </source>
</evidence>
<dbReference type="FunFam" id="3.30.1330.50:FF:000003">
    <property type="entry name" value="2-C-methyl-D-erythritol 2,4-cyclodiphosphate synthase"/>
    <property type="match status" value="1"/>
</dbReference>
<evidence type="ECO:0000313" key="17">
    <source>
        <dbReference type="Proteomes" id="UP000282654"/>
    </source>
</evidence>
<dbReference type="InterPro" id="IPR001228">
    <property type="entry name" value="IspD"/>
</dbReference>
<comment type="catalytic activity">
    <reaction evidence="2 14">
        <text>2-C-methyl-D-erythritol 4-phosphate + CTP + H(+) = 4-CDP-2-C-methyl-D-erythritol + diphosphate</text>
        <dbReference type="Rhea" id="RHEA:13429"/>
        <dbReference type="ChEBI" id="CHEBI:15378"/>
        <dbReference type="ChEBI" id="CHEBI:33019"/>
        <dbReference type="ChEBI" id="CHEBI:37563"/>
        <dbReference type="ChEBI" id="CHEBI:57823"/>
        <dbReference type="ChEBI" id="CHEBI:58262"/>
        <dbReference type="EC" id="2.7.7.60"/>
    </reaction>
</comment>
<feature type="region of interest" description="2-C-methyl-D-erythritol 2,4-cyclodiphosphate synthase" evidence="14">
    <location>
        <begin position="233"/>
        <end position="388"/>
    </location>
</feature>
<sequence>MVEAGVVIVAAGQSVRMGSGPRKQYRLLGGLPVVSRTLNVFEGLEAVKEIVLVVPPGEEEFCYREIIKPFGYRKIAAVVPGGTHRQESVWAGLQHFTYPPEVVVVHDGVRPLVRPALVEAAIEAAASWGAAVVAVPAKDTVKLTDGAGFVAQTLPRNQVYLAQTPQAFRFEVLLTAHRRAQQEGFYGTDDTVLVERLGLPVKVVQGAYENLKLTTPEDFTIAAALLGEHIPLRVGFGYDVHRLAPGRPLILGGVTIPWKTGLEGHSDADVLCHAVMDALLGAAGARDIGYHFPPTEESYRGVSSLSLLARVREIIAACGFRVANIDAVVVAQQPRLAPFVATMAENIARVLEIPPFLVNVKATTTEGLGFTGREEGIAAYGVAVLHRT</sequence>
<evidence type="ECO:0000256" key="1">
    <source>
        <dbReference type="ARBA" id="ARBA00000200"/>
    </source>
</evidence>
<evidence type="ECO:0000256" key="11">
    <source>
        <dbReference type="ARBA" id="ARBA00023229"/>
    </source>
</evidence>
<comment type="similarity">
    <text evidence="14">In the N-terminal section; belongs to the IspD/TarI cytidylyltransferase family. IspD subfamily.</text>
</comment>
<keyword evidence="12 14" id="KW-0456">Lyase</keyword>
<feature type="domain" description="2-C-methyl-D-erythritol 2,4-cyclodiphosphate synthase" evidence="15">
    <location>
        <begin position="232"/>
        <end position="385"/>
    </location>
</feature>
<keyword evidence="10 14" id="KW-0479">Metal-binding</keyword>
<dbReference type="HAMAP" id="MF_00107">
    <property type="entry name" value="IspF"/>
    <property type="match status" value="1"/>
</dbReference>
<feature type="site" description="Transition state stabilizer" evidence="14">
    <location>
        <position position="265"/>
    </location>
</feature>
<comment type="function">
    <text evidence="14">Bifunctional enzyme that catalyzes the formation of 4-diphosphocytidyl-2-C-methyl-D-erythritol from CTP and 2-C-methyl-D-erythritol 4-phosphate (MEP) (IspD), and catalyzes the conversion of 4-diphosphocytidyl-2-C-methyl-D-erythritol 2-phosphate (CDP-ME2P) to 2-C-methyl-D-erythritol 2,4-cyclodiphosphate (ME-CPP) with a corresponding release of cytidine 5-monophosphate (CMP) (IspF).</text>
</comment>
<dbReference type="SUPFAM" id="SSF53448">
    <property type="entry name" value="Nucleotide-diphospho-sugar transferases"/>
    <property type="match status" value="1"/>
</dbReference>
<dbReference type="AlphaFoldDB" id="A0A3N5BA81"/>
<dbReference type="FunFam" id="3.90.550.10:FF:000003">
    <property type="entry name" value="2-C-methyl-D-erythritol 4-phosphate cytidylyltransferase"/>
    <property type="match status" value="1"/>
</dbReference>
<feature type="binding site" evidence="14">
    <location>
        <begin position="265"/>
        <end position="266"/>
    </location>
    <ligand>
        <name>4-CDP-2-C-methyl-D-erythritol 2-phosphate</name>
        <dbReference type="ChEBI" id="CHEBI:57919"/>
    </ligand>
</feature>
<dbReference type="Proteomes" id="UP000282654">
    <property type="component" value="Unassembled WGS sequence"/>
</dbReference>
<comment type="cofactor">
    <cofactor evidence="3 14">
        <name>a divalent metal cation</name>
        <dbReference type="ChEBI" id="CHEBI:60240"/>
    </cofactor>
</comment>
<comment type="pathway">
    <text evidence="4 14">Isoprenoid biosynthesis; isopentenyl diphosphate biosynthesis via DXP pathway; isopentenyl diphosphate from 1-deoxy-D-xylulose 5-phosphate: step 4/6.</text>
</comment>
<dbReference type="GO" id="GO:0019288">
    <property type="term" value="P:isopentenyl diphosphate biosynthetic process, methylerythritol 4-phosphate pathway"/>
    <property type="evidence" value="ECO:0007669"/>
    <property type="project" value="UniProtKB-UniRule"/>
</dbReference>
<evidence type="ECO:0000259" key="15">
    <source>
        <dbReference type="Pfam" id="PF02542"/>
    </source>
</evidence>
<dbReference type="EMBL" id="RKRE01000002">
    <property type="protein sequence ID" value="RPF46558.1"/>
    <property type="molecule type" value="Genomic_DNA"/>
</dbReference>
<keyword evidence="11 14" id="KW-0414">Isoprene biosynthesis</keyword>
<evidence type="ECO:0000256" key="12">
    <source>
        <dbReference type="ARBA" id="ARBA00023239"/>
    </source>
</evidence>
<feature type="binding site" evidence="14">
    <location>
        <position position="241"/>
    </location>
    <ligand>
        <name>a divalent metal cation</name>
        <dbReference type="ChEBI" id="CHEBI:60240"/>
    </ligand>
</feature>
<dbReference type="HAMAP" id="MF_01520">
    <property type="entry name" value="IspDF"/>
    <property type="match status" value="1"/>
</dbReference>
<feature type="binding site" evidence="14">
    <location>
        <position position="273"/>
    </location>
    <ligand>
        <name>a divalent metal cation</name>
        <dbReference type="ChEBI" id="CHEBI:60240"/>
    </ligand>
</feature>
<dbReference type="RefSeq" id="WP_123928428.1">
    <property type="nucleotide sequence ID" value="NZ_RKRE01000002.1"/>
</dbReference>
<dbReference type="InterPro" id="IPR036571">
    <property type="entry name" value="MECDP_synthase_sf"/>
</dbReference>
<dbReference type="PANTHER" id="PTHR43181:SF1">
    <property type="entry name" value="2-C-METHYL-D-ERYTHRITOL 2,4-CYCLODIPHOSPHATE SYNTHASE, CHLOROPLASTIC"/>
    <property type="match status" value="1"/>
</dbReference>
<evidence type="ECO:0000256" key="10">
    <source>
        <dbReference type="ARBA" id="ARBA00022723"/>
    </source>
</evidence>
<dbReference type="GO" id="GO:0008685">
    <property type="term" value="F:2-C-methyl-D-erythritol 2,4-cyclodiphosphate synthase activity"/>
    <property type="evidence" value="ECO:0007669"/>
    <property type="project" value="UniProtKB-UniRule"/>
</dbReference>
<comment type="caution">
    <text evidence="14">Lacks conserved residue(s) required for the propagation of feature annotation.</text>
</comment>
<organism evidence="16 17">
    <name type="scientific">Thermodesulfitimonas autotrophica</name>
    <dbReference type="NCBI Taxonomy" id="1894989"/>
    <lineage>
        <taxon>Bacteria</taxon>
        <taxon>Bacillati</taxon>
        <taxon>Bacillota</taxon>
        <taxon>Clostridia</taxon>
        <taxon>Thermoanaerobacterales</taxon>
        <taxon>Thermoanaerobacteraceae</taxon>
        <taxon>Thermodesulfitimonas</taxon>
    </lineage>
</organism>
<evidence type="ECO:0000256" key="6">
    <source>
        <dbReference type="ARBA" id="ARBA00008480"/>
    </source>
</evidence>
<dbReference type="InterPro" id="IPR018294">
    <property type="entry name" value="ISPD_synthase_CS"/>
</dbReference>
<dbReference type="CDD" id="cd00554">
    <property type="entry name" value="MECDP_synthase"/>
    <property type="match status" value="1"/>
</dbReference>
<dbReference type="GO" id="GO:0016114">
    <property type="term" value="P:terpenoid biosynthetic process"/>
    <property type="evidence" value="ECO:0007669"/>
    <property type="project" value="InterPro"/>
</dbReference>
<feature type="site" description="Positions MEP for the nucleophilic attack" evidence="14">
    <location>
        <position position="156"/>
    </location>
</feature>
<feature type="binding site" evidence="14">
    <location>
        <position position="370"/>
    </location>
    <ligand>
        <name>4-CDP-2-C-methyl-D-erythritol 2-phosphate</name>
        <dbReference type="ChEBI" id="CHEBI:57919"/>
    </ligand>
</feature>
<dbReference type="InterPro" id="IPR003526">
    <property type="entry name" value="MECDP_synthase"/>
</dbReference>
<name>A0A3N5BA81_9THEO</name>